<name>A0AAD2FFF8_9STRA</name>
<dbReference type="Gene3D" id="3.40.50.1820">
    <property type="entry name" value="alpha/beta hydrolase"/>
    <property type="match status" value="1"/>
</dbReference>
<evidence type="ECO:0000313" key="2">
    <source>
        <dbReference type="EMBL" id="CAJ1934846.1"/>
    </source>
</evidence>
<evidence type="ECO:0000313" key="3">
    <source>
        <dbReference type="Proteomes" id="UP001295423"/>
    </source>
</evidence>
<feature type="region of interest" description="Disordered" evidence="1">
    <location>
        <begin position="291"/>
        <end position="375"/>
    </location>
</feature>
<dbReference type="InterPro" id="IPR050593">
    <property type="entry name" value="LovG"/>
</dbReference>
<comment type="caution">
    <text evidence="2">The sequence shown here is derived from an EMBL/GenBank/DDBJ whole genome shotgun (WGS) entry which is preliminary data.</text>
</comment>
<sequence length="375" mass="41211">MQSTSHSTSAGGPFLRILCLHDDESHAMELSNSLEVLGERLFEKHGIDLVYVNSPLISRNQQVLGPEELPNRVWWEEQAPTLTPPAPSTNHSPWNDDDDAEDDDNDSKSADDPNTQEAPHGNSNDKSFVGLDASLLLLKQVWNSMPFWGIMAIGKGAAVGSFLPLMGLSPEPHFCCFVHGESLLVEETERLTDIPCLHIVGEDPGPSETLFRQFGGDVHLGGKKLTKSLLNIIGKFVVEQKKKLREDSPETNILALQNQLYMVEQEAASIVAERIAANPPKALMAVIQPQKVGGWSGRKRRGPKEEGGGAPCPSEFLLKREKRTTNPDGPTRNHPNDARNSSQEEQQGEEEEEEHVEQPQEPKGNDGIASNTTNS</sequence>
<gene>
    <name evidence="2" type="ORF">CYCCA115_LOCUS4183</name>
</gene>
<dbReference type="GO" id="GO:0005737">
    <property type="term" value="C:cytoplasm"/>
    <property type="evidence" value="ECO:0007669"/>
    <property type="project" value="TreeGrafter"/>
</dbReference>
<accession>A0AAD2FFF8</accession>
<organism evidence="2 3">
    <name type="scientific">Cylindrotheca closterium</name>
    <dbReference type="NCBI Taxonomy" id="2856"/>
    <lineage>
        <taxon>Eukaryota</taxon>
        <taxon>Sar</taxon>
        <taxon>Stramenopiles</taxon>
        <taxon>Ochrophyta</taxon>
        <taxon>Bacillariophyta</taxon>
        <taxon>Bacillariophyceae</taxon>
        <taxon>Bacillariophycidae</taxon>
        <taxon>Bacillariales</taxon>
        <taxon>Bacillariaceae</taxon>
        <taxon>Cylindrotheca</taxon>
    </lineage>
</organism>
<dbReference type="InterPro" id="IPR029058">
    <property type="entry name" value="AB_hydrolase_fold"/>
</dbReference>
<dbReference type="Proteomes" id="UP001295423">
    <property type="component" value="Unassembled WGS sequence"/>
</dbReference>
<dbReference type="PANTHER" id="PTHR48070">
    <property type="entry name" value="ESTERASE OVCA2"/>
    <property type="match status" value="1"/>
</dbReference>
<reference evidence="2" key="1">
    <citation type="submission" date="2023-08" db="EMBL/GenBank/DDBJ databases">
        <authorList>
            <person name="Audoor S."/>
            <person name="Bilcke G."/>
        </authorList>
    </citation>
    <scope>NUCLEOTIDE SEQUENCE</scope>
</reference>
<dbReference type="PANTHER" id="PTHR48070:SF6">
    <property type="entry name" value="ESTERASE OVCA2"/>
    <property type="match status" value="1"/>
</dbReference>
<dbReference type="GO" id="GO:0016787">
    <property type="term" value="F:hydrolase activity"/>
    <property type="evidence" value="ECO:0007669"/>
    <property type="project" value="TreeGrafter"/>
</dbReference>
<feature type="compositionally biased region" description="Acidic residues" evidence="1">
    <location>
        <begin position="95"/>
        <end position="105"/>
    </location>
</feature>
<evidence type="ECO:0000256" key="1">
    <source>
        <dbReference type="SAM" id="MobiDB-lite"/>
    </source>
</evidence>
<keyword evidence="3" id="KW-1185">Reference proteome</keyword>
<proteinExistence type="predicted"/>
<feature type="compositionally biased region" description="Polar residues" evidence="1">
    <location>
        <begin position="113"/>
        <end position="126"/>
    </location>
</feature>
<dbReference type="AlphaFoldDB" id="A0AAD2FFF8"/>
<feature type="compositionally biased region" description="Acidic residues" evidence="1">
    <location>
        <begin position="346"/>
        <end position="355"/>
    </location>
</feature>
<protein>
    <submittedName>
        <fullName evidence="2">Uncharacterized protein</fullName>
    </submittedName>
</protein>
<dbReference type="GO" id="GO:0005634">
    <property type="term" value="C:nucleus"/>
    <property type="evidence" value="ECO:0007669"/>
    <property type="project" value="TreeGrafter"/>
</dbReference>
<dbReference type="EMBL" id="CAKOGP040000402">
    <property type="protein sequence ID" value="CAJ1934846.1"/>
    <property type="molecule type" value="Genomic_DNA"/>
</dbReference>
<feature type="region of interest" description="Disordered" evidence="1">
    <location>
        <begin position="80"/>
        <end position="126"/>
    </location>
</feature>